<dbReference type="Proteomes" id="UP000555393">
    <property type="component" value="Unassembled WGS sequence"/>
</dbReference>
<protein>
    <submittedName>
        <fullName evidence="1">Uncharacterized protein</fullName>
    </submittedName>
</protein>
<gene>
    <name evidence="1" type="ORF">FHS77_000809</name>
</gene>
<dbReference type="RefSeq" id="WP_184220326.1">
    <property type="nucleotide sequence ID" value="NZ_JACIIU010000002.1"/>
</dbReference>
<sequence>MMSSVFAYFALMVRMLIFCTVFIGPPASFALLNSAYPPKISAAGLVIFVSLQRAA</sequence>
<evidence type="ECO:0000313" key="2">
    <source>
        <dbReference type="Proteomes" id="UP000555393"/>
    </source>
</evidence>
<proteinExistence type="predicted"/>
<name>A0A841LQD0_9HYPH</name>
<dbReference type="EMBL" id="JACIIU010000002">
    <property type="protein sequence ID" value="MBB6260285.1"/>
    <property type="molecule type" value="Genomic_DNA"/>
</dbReference>
<comment type="caution">
    <text evidence="1">The sequence shown here is derived from an EMBL/GenBank/DDBJ whole genome shotgun (WGS) entry which is preliminary data.</text>
</comment>
<organism evidence="1 2">
    <name type="scientific">Paenochrobactrum gallinarii</name>
    <dbReference type="NCBI Taxonomy" id="643673"/>
    <lineage>
        <taxon>Bacteria</taxon>
        <taxon>Pseudomonadati</taxon>
        <taxon>Pseudomonadota</taxon>
        <taxon>Alphaproteobacteria</taxon>
        <taxon>Hyphomicrobiales</taxon>
        <taxon>Brucellaceae</taxon>
        <taxon>Paenochrobactrum</taxon>
    </lineage>
</organism>
<accession>A0A841LQD0</accession>
<keyword evidence="2" id="KW-1185">Reference proteome</keyword>
<dbReference type="AlphaFoldDB" id="A0A841LQD0"/>
<evidence type="ECO:0000313" key="1">
    <source>
        <dbReference type="EMBL" id="MBB6260285.1"/>
    </source>
</evidence>
<reference evidence="1 2" key="1">
    <citation type="submission" date="2020-08" db="EMBL/GenBank/DDBJ databases">
        <title>Genomic Encyclopedia of Type Strains, Phase IV (KMG-IV): sequencing the most valuable type-strain genomes for metagenomic binning, comparative biology and taxonomic classification.</title>
        <authorList>
            <person name="Goeker M."/>
        </authorList>
    </citation>
    <scope>NUCLEOTIDE SEQUENCE [LARGE SCALE GENOMIC DNA]</scope>
    <source>
        <strain evidence="1 2">DSM 22336</strain>
    </source>
</reference>